<dbReference type="InterPro" id="IPR011042">
    <property type="entry name" value="6-blade_b-propeller_TolB-like"/>
</dbReference>
<dbReference type="Proteomes" id="UP000019402">
    <property type="component" value="Unassembled WGS sequence"/>
</dbReference>
<keyword evidence="1 4" id="KW-0349">Heme</keyword>
<feature type="domain" description="Cytochrome c" evidence="5">
    <location>
        <begin position="23"/>
        <end position="104"/>
    </location>
</feature>
<keyword evidence="3 4" id="KW-0408">Iron</keyword>
<dbReference type="PROSITE" id="PS51007">
    <property type="entry name" value="CYTC"/>
    <property type="match status" value="1"/>
</dbReference>
<name>W7YJ63_9BACT</name>
<evidence type="ECO:0000256" key="4">
    <source>
        <dbReference type="PROSITE-ProRule" id="PRU00433"/>
    </source>
</evidence>
<dbReference type="InterPro" id="IPR009056">
    <property type="entry name" value="Cyt_c-like_dom"/>
</dbReference>
<protein>
    <submittedName>
        <fullName evidence="6">Soluble aldose sugar dehydrogenase YliI</fullName>
    </submittedName>
</protein>
<dbReference type="Gene3D" id="1.10.760.10">
    <property type="entry name" value="Cytochrome c-like domain"/>
    <property type="match status" value="1"/>
</dbReference>
<proteinExistence type="predicted"/>
<dbReference type="SUPFAM" id="SSF46626">
    <property type="entry name" value="Cytochrome c"/>
    <property type="match status" value="1"/>
</dbReference>
<dbReference type="GO" id="GO:0009055">
    <property type="term" value="F:electron transfer activity"/>
    <property type="evidence" value="ECO:0007669"/>
    <property type="project" value="InterPro"/>
</dbReference>
<dbReference type="GO" id="GO:0020037">
    <property type="term" value="F:heme binding"/>
    <property type="evidence" value="ECO:0007669"/>
    <property type="project" value="InterPro"/>
</dbReference>
<evidence type="ECO:0000256" key="2">
    <source>
        <dbReference type="ARBA" id="ARBA00022723"/>
    </source>
</evidence>
<dbReference type="PROSITE" id="PS51257">
    <property type="entry name" value="PROKAR_LIPOPROTEIN"/>
    <property type="match status" value="1"/>
</dbReference>
<evidence type="ECO:0000259" key="5">
    <source>
        <dbReference type="PROSITE" id="PS51007"/>
    </source>
</evidence>
<evidence type="ECO:0000256" key="3">
    <source>
        <dbReference type="ARBA" id="ARBA00023004"/>
    </source>
</evidence>
<dbReference type="AlphaFoldDB" id="W7YJ63"/>
<dbReference type="InterPro" id="IPR011041">
    <property type="entry name" value="Quinoprot_gluc/sorb_DH_b-prop"/>
</dbReference>
<dbReference type="RefSeq" id="WP_044213815.1">
    <property type="nucleotide sequence ID" value="NZ_BAMD01000048.1"/>
</dbReference>
<comment type="caution">
    <text evidence="6">The sequence shown here is derived from an EMBL/GenBank/DDBJ whole genome shotgun (WGS) entry which is preliminary data.</text>
</comment>
<dbReference type="Pfam" id="PF13442">
    <property type="entry name" value="Cytochrome_CBB3"/>
    <property type="match status" value="1"/>
</dbReference>
<reference evidence="6 7" key="1">
    <citation type="journal article" date="2014" name="Genome Announc.">
        <title>Draft Genome Sequence of Cytophaga fermentans JCM 21142T, a Facultative Anaerobe Isolated from Marine Mud.</title>
        <authorList>
            <person name="Starns D."/>
            <person name="Oshima K."/>
            <person name="Suda W."/>
            <person name="Iino T."/>
            <person name="Yuki M."/>
            <person name="Inoue J."/>
            <person name="Kitamura K."/>
            <person name="Iida T."/>
            <person name="Darby A."/>
            <person name="Hattori M."/>
            <person name="Ohkuma M."/>
        </authorList>
    </citation>
    <scope>NUCLEOTIDE SEQUENCE [LARGE SCALE GENOMIC DNA]</scope>
    <source>
        <strain evidence="6 7">JCM 21142</strain>
    </source>
</reference>
<dbReference type="GO" id="GO:0046872">
    <property type="term" value="F:metal ion binding"/>
    <property type="evidence" value="ECO:0007669"/>
    <property type="project" value="UniProtKB-KW"/>
</dbReference>
<dbReference type="eggNOG" id="COG2133">
    <property type="taxonomic scope" value="Bacteria"/>
</dbReference>
<dbReference type="PANTHER" id="PTHR19328:SF75">
    <property type="entry name" value="ALDOSE SUGAR DEHYDROGENASE YLII"/>
    <property type="match status" value="1"/>
</dbReference>
<gene>
    <name evidence="6" type="ORF">JCM21142_83239</name>
</gene>
<sequence length="472" mass="53344">MKHIFLFVMVVAFHLWVSCQTQNDTKRGFQSGTNAESHFQNFCLGCHNDGKSSFVERTWLWGKGRDELFKSIKYGRVAYGMPAFAEGLTDTTIYDLVDYILKMDMKPLVNTDLITVHEEGVEQSEDMKFRVDTVVDGLDVPWGLEFLPNGDLLITERKGELLRFTTHGKLQQITGLPPIIAEGQGGLLDIELHPDYAKNGWLYFSYSSPNEQNNNLANTAVMRARLKGNALVDKQRIFKAMPETNKRHHYGSKLEFDREGYLYISVGDRGNRDRNPQSLDNHCGKIHRINDDGSIPPENPFVGKKGAMPSIYSYGHRNPQGVCMHPVTGEMWSDEHGPKGGDEINIIEAAKNYGWPVISFGINYNGTTFTKDTATVGMEQPLLYWVPSIAPCGMTFVKGDRYPNWKNNILTGSLRFEYLHRVVLHGKQVVKQEKLLEGVGRVRNVEMSPDGYIYVAIENPGKILKIIPIVSH</sequence>
<evidence type="ECO:0000313" key="6">
    <source>
        <dbReference type="EMBL" id="GAF04531.1"/>
    </source>
</evidence>
<organism evidence="6 7">
    <name type="scientific">Saccharicrinis fermentans DSM 9555 = JCM 21142</name>
    <dbReference type="NCBI Taxonomy" id="869213"/>
    <lineage>
        <taxon>Bacteria</taxon>
        <taxon>Pseudomonadati</taxon>
        <taxon>Bacteroidota</taxon>
        <taxon>Bacteroidia</taxon>
        <taxon>Marinilabiliales</taxon>
        <taxon>Marinilabiliaceae</taxon>
        <taxon>Saccharicrinis</taxon>
    </lineage>
</organism>
<evidence type="ECO:0000313" key="7">
    <source>
        <dbReference type="Proteomes" id="UP000019402"/>
    </source>
</evidence>
<dbReference type="Pfam" id="PF07995">
    <property type="entry name" value="GSDH"/>
    <property type="match status" value="1"/>
</dbReference>
<accession>W7YJ63</accession>
<dbReference type="InterPro" id="IPR012938">
    <property type="entry name" value="Glc/Sorbosone_DH"/>
</dbReference>
<evidence type="ECO:0000256" key="1">
    <source>
        <dbReference type="ARBA" id="ARBA00022617"/>
    </source>
</evidence>
<dbReference type="Gene3D" id="2.120.10.30">
    <property type="entry name" value="TolB, C-terminal domain"/>
    <property type="match status" value="1"/>
</dbReference>
<dbReference type="InterPro" id="IPR036909">
    <property type="entry name" value="Cyt_c-like_dom_sf"/>
</dbReference>
<dbReference type="PANTHER" id="PTHR19328">
    <property type="entry name" value="HEDGEHOG-INTERACTING PROTEIN"/>
    <property type="match status" value="1"/>
</dbReference>
<dbReference type="SUPFAM" id="SSF50952">
    <property type="entry name" value="Soluble quinoprotein glucose dehydrogenase"/>
    <property type="match status" value="1"/>
</dbReference>
<dbReference type="EMBL" id="BAMD01000048">
    <property type="protein sequence ID" value="GAF04531.1"/>
    <property type="molecule type" value="Genomic_DNA"/>
</dbReference>
<keyword evidence="2 4" id="KW-0479">Metal-binding</keyword>
<dbReference type="OrthoDB" id="9770043at2"/>
<dbReference type="STRING" id="869213.GCA_000517085_02034"/>
<keyword evidence="7" id="KW-1185">Reference proteome</keyword>